<feature type="disulfide bond" evidence="1">
    <location>
        <begin position="131"/>
        <end position="165"/>
    </location>
</feature>
<dbReference type="EMBL" id="UYYG01001209">
    <property type="protein sequence ID" value="VDN60293.1"/>
    <property type="molecule type" value="Genomic_DNA"/>
</dbReference>
<evidence type="ECO:0000256" key="2">
    <source>
        <dbReference type="SAM" id="SignalP"/>
    </source>
</evidence>
<feature type="disulfide bond" evidence="1">
    <location>
        <begin position="86"/>
        <end position="120"/>
    </location>
</feature>
<dbReference type="Pfam" id="PF01549">
    <property type="entry name" value="ShK"/>
    <property type="match status" value="2"/>
</dbReference>
<dbReference type="InterPro" id="IPR003582">
    <property type="entry name" value="ShKT_dom"/>
</dbReference>
<keyword evidence="2" id="KW-0732">Signal</keyword>
<evidence type="ECO:0000259" key="3">
    <source>
        <dbReference type="PROSITE" id="PS51670"/>
    </source>
</evidence>
<feature type="chain" id="PRO_5041040468" evidence="2">
    <location>
        <begin position="18"/>
        <end position="166"/>
    </location>
</feature>
<keyword evidence="1" id="KW-1015">Disulfide bond</keyword>
<dbReference type="Proteomes" id="UP000274756">
    <property type="component" value="Unassembled WGS sequence"/>
</dbReference>
<dbReference type="OrthoDB" id="5868199at2759"/>
<organism evidence="5 7">
    <name type="scientific">Dracunculus medinensis</name>
    <name type="common">Guinea worm</name>
    <dbReference type="NCBI Taxonomy" id="318479"/>
    <lineage>
        <taxon>Eukaryota</taxon>
        <taxon>Metazoa</taxon>
        <taxon>Ecdysozoa</taxon>
        <taxon>Nematoda</taxon>
        <taxon>Chromadorea</taxon>
        <taxon>Rhabditida</taxon>
        <taxon>Spirurina</taxon>
        <taxon>Dracunculoidea</taxon>
        <taxon>Dracunculidae</taxon>
        <taxon>Dracunculus</taxon>
    </lineage>
</organism>
<evidence type="ECO:0000313" key="6">
    <source>
        <dbReference type="Proteomes" id="UP000274756"/>
    </source>
</evidence>
<feature type="signal peptide" evidence="2">
    <location>
        <begin position="1"/>
        <end position="17"/>
    </location>
</feature>
<feature type="disulfide bond" evidence="1">
    <location>
        <begin position="102"/>
        <end position="115"/>
    </location>
</feature>
<dbReference type="AlphaFoldDB" id="A0A0N4UK96"/>
<dbReference type="Gene3D" id="1.10.10.1870">
    <property type="entry name" value="ShTK domain-like"/>
    <property type="match status" value="1"/>
</dbReference>
<sequence>MKYILVIFFSLVQRAESGLSANLDKCVNPASPAAMPRPLPPPTACKNKDPTICTAVFDPIGLTSVALEKCPKPCGLCNVPGAAGRCPDVSDNCISLLPILTCNNTYMQQNCMLTCRITTCISTTAAGSSACSDSRANCGQLANYCTIPPYSTVMRDQCKRTCGICR</sequence>
<evidence type="ECO:0000256" key="1">
    <source>
        <dbReference type="PROSITE-ProRule" id="PRU01005"/>
    </source>
</evidence>
<dbReference type="PROSITE" id="PS51670">
    <property type="entry name" value="SHKT"/>
    <property type="match status" value="2"/>
</dbReference>
<evidence type="ECO:0000313" key="5">
    <source>
        <dbReference type="Proteomes" id="UP000038040"/>
    </source>
</evidence>
<protein>
    <submittedName>
        <fullName evidence="7">ShKT domain-containing protein</fullName>
    </submittedName>
</protein>
<reference evidence="4 6" key="2">
    <citation type="submission" date="2018-11" db="EMBL/GenBank/DDBJ databases">
        <authorList>
            <consortium name="Pathogen Informatics"/>
        </authorList>
    </citation>
    <scope>NUCLEOTIDE SEQUENCE [LARGE SCALE GENOMIC DNA]</scope>
</reference>
<reference evidence="7" key="1">
    <citation type="submission" date="2017-02" db="UniProtKB">
        <authorList>
            <consortium name="WormBaseParasite"/>
        </authorList>
    </citation>
    <scope>IDENTIFICATION</scope>
</reference>
<name>A0A0N4UK96_DRAME</name>
<proteinExistence type="predicted"/>
<feature type="domain" description="ShKT" evidence="3">
    <location>
        <begin position="131"/>
        <end position="165"/>
    </location>
</feature>
<dbReference type="PANTHER" id="PTHR21724">
    <property type="entry name" value="SHKT DOMAIN-CONTAINING PROTEIN"/>
    <property type="match status" value="1"/>
</dbReference>
<evidence type="ECO:0000313" key="4">
    <source>
        <dbReference type="EMBL" id="VDN60293.1"/>
    </source>
</evidence>
<evidence type="ECO:0000313" key="7">
    <source>
        <dbReference type="WBParaSite" id="DME_0000813001-mRNA-1"/>
    </source>
</evidence>
<dbReference type="Proteomes" id="UP000038040">
    <property type="component" value="Unplaced"/>
</dbReference>
<dbReference type="WBParaSite" id="DME_0000813001-mRNA-1">
    <property type="protein sequence ID" value="DME_0000813001-mRNA-1"/>
    <property type="gene ID" value="DME_0000813001"/>
</dbReference>
<keyword evidence="6" id="KW-1185">Reference proteome</keyword>
<gene>
    <name evidence="4" type="ORF">DME_LOCUS10266</name>
</gene>
<accession>A0A0N4UK96</accession>
<comment type="caution">
    <text evidence="1">Lacks conserved residue(s) required for the propagation of feature annotation.</text>
</comment>
<feature type="domain" description="ShKT" evidence="3">
    <location>
        <begin position="86"/>
        <end position="120"/>
    </location>
</feature>
<dbReference type="SMART" id="SM00254">
    <property type="entry name" value="ShKT"/>
    <property type="match status" value="2"/>
</dbReference>
<dbReference type="PANTHER" id="PTHR21724:SF109">
    <property type="entry name" value="SHKT DOMAIN-CONTAINING PROTEIN"/>
    <property type="match status" value="1"/>
</dbReference>
<feature type="disulfide bond" evidence="1">
    <location>
        <begin position="93"/>
        <end position="111"/>
    </location>
</feature>